<name>A0A2M8RVF8_9PAST</name>
<dbReference type="OrthoDB" id="5690813at2"/>
<dbReference type="RefSeq" id="WP_100296570.1">
    <property type="nucleotide sequence ID" value="NZ_PHGZ01000013.1"/>
</dbReference>
<evidence type="ECO:0000313" key="3">
    <source>
        <dbReference type="EMBL" id="PJG82879.1"/>
    </source>
</evidence>
<sequence length="102" mass="11305">MKKYLLTVVGLAMLSACSAPPQQTASAPLDTKTVEEYKKNVYSGNTVSAAQKQQAPTTVEMPLNASDNGGKKIARYTQEPRIILAPSVGYGYYRGHRHWHHW</sequence>
<evidence type="ECO:0008006" key="5">
    <source>
        <dbReference type="Google" id="ProtNLM"/>
    </source>
</evidence>
<organism evidence="3 4">
    <name type="scientific">Caviibacterium pharyngocola</name>
    <dbReference type="NCBI Taxonomy" id="28159"/>
    <lineage>
        <taxon>Bacteria</taxon>
        <taxon>Pseudomonadati</taxon>
        <taxon>Pseudomonadota</taxon>
        <taxon>Gammaproteobacteria</taxon>
        <taxon>Pasteurellales</taxon>
        <taxon>Pasteurellaceae</taxon>
        <taxon>Caviibacterium</taxon>
    </lineage>
</organism>
<dbReference type="AlphaFoldDB" id="A0A2M8RVF8"/>
<dbReference type="Proteomes" id="UP000230282">
    <property type="component" value="Unassembled WGS sequence"/>
</dbReference>
<feature type="compositionally biased region" description="Polar residues" evidence="1">
    <location>
        <begin position="48"/>
        <end position="57"/>
    </location>
</feature>
<evidence type="ECO:0000256" key="2">
    <source>
        <dbReference type="SAM" id="SignalP"/>
    </source>
</evidence>
<gene>
    <name evidence="3" type="ORF">CVP04_05790</name>
</gene>
<keyword evidence="4" id="KW-1185">Reference proteome</keyword>
<feature type="chain" id="PRO_5014643827" description="Lipoprotein" evidence="2">
    <location>
        <begin position="19"/>
        <end position="102"/>
    </location>
</feature>
<feature type="region of interest" description="Disordered" evidence="1">
    <location>
        <begin position="48"/>
        <end position="71"/>
    </location>
</feature>
<evidence type="ECO:0000313" key="4">
    <source>
        <dbReference type="Proteomes" id="UP000230282"/>
    </source>
</evidence>
<proteinExistence type="predicted"/>
<dbReference type="PROSITE" id="PS51257">
    <property type="entry name" value="PROKAR_LIPOPROTEIN"/>
    <property type="match status" value="1"/>
</dbReference>
<keyword evidence="2" id="KW-0732">Signal</keyword>
<comment type="caution">
    <text evidence="3">The sequence shown here is derived from an EMBL/GenBank/DDBJ whole genome shotgun (WGS) entry which is preliminary data.</text>
</comment>
<accession>A0A2M8RVF8</accession>
<evidence type="ECO:0000256" key="1">
    <source>
        <dbReference type="SAM" id="MobiDB-lite"/>
    </source>
</evidence>
<feature type="signal peptide" evidence="2">
    <location>
        <begin position="1"/>
        <end position="18"/>
    </location>
</feature>
<protein>
    <recommendedName>
        <fullName evidence="5">Lipoprotein</fullName>
    </recommendedName>
</protein>
<reference evidence="3 4" key="1">
    <citation type="submission" date="2017-11" db="EMBL/GenBank/DDBJ databases">
        <title>Reclassification of Bisgaard taxon 5 as Caviibacterium pharyngocola gen. nov., sp. nov.</title>
        <authorList>
            <person name="Christensen H."/>
        </authorList>
    </citation>
    <scope>NUCLEOTIDE SEQUENCE [LARGE SCALE GENOMIC DNA]</scope>
    <source>
        <strain evidence="3 4">7_3</strain>
    </source>
</reference>
<dbReference type="EMBL" id="PHGZ01000013">
    <property type="protein sequence ID" value="PJG82879.1"/>
    <property type="molecule type" value="Genomic_DNA"/>
</dbReference>